<protein>
    <submittedName>
        <fullName evidence="1">Uncharacterized protein</fullName>
    </submittedName>
</protein>
<reference evidence="1 2" key="1">
    <citation type="journal article" date="2005" name="J. Bacteriol.">
        <title>Insights into genome plasticity and pathogenicity of the plant pathogenic Bacterium Xanthomonas campestris pv. vesicatoria revealed by the complete genome sequence.</title>
        <authorList>
            <person name="Thieme F."/>
            <person name="Koebnik R."/>
            <person name="Bekel T."/>
            <person name="Berger C."/>
            <person name="Boch J."/>
            <person name="Buettner D."/>
            <person name="Caldana C."/>
            <person name="Gaigalat L."/>
            <person name="Goesmann A."/>
            <person name="Kay S."/>
            <person name="Kirchner O."/>
            <person name="Lanz C."/>
            <person name="Linke B."/>
            <person name="McHardy A.C."/>
            <person name="Meyer F."/>
            <person name="Mittenhuber G."/>
            <person name="Nies D.H."/>
            <person name="Niesbach-Kloesgen U."/>
            <person name="Patschkowski T."/>
            <person name="Rueckert C."/>
            <person name="Rupp O."/>
            <person name="Schneicker S."/>
            <person name="Schuster S.C."/>
            <person name="Vorhoelter F.J."/>
            <person name="Weber E."/>
            <person name="Puehler A."/>
            <person name="Bonas U."/>
            <person name="Bartels D."/>
            <person name="Kaiser O."/>
        </authorList>
    </citation>
    <scope>NUCLEOTIDE SEQUENCE [LARGE SCALE GENOMIC DNA]</scope>
    <source>
        <strain evidence="1 2">85-10</strain>
    </source>
</reference>
<organism evidence="2">
    <name type="scientific">Xanthomonas euvesicatoria pv. vesicatoria (strain 85-10)</name>
    <name type="common">Xanthomonas campestris pv. vesicatoria</name>
    <dbReference type="NCBI Taxonomy" id="316273"/>
    <lineage>
        <taxon>Bacteria</taxon>
        <taxon>Pseudomonadati</taxon>
        <taxon>Pseudomonadota</taxon>
        <taxon>Gammaproteobacteria</taxon>
        <taxon>Lysobacterales</taxon>
        <taxon>Lysobacteraceae</taxon>
        <taxon>Xanthomonas</taxon>
    </lineage>
</organism>
<gene>
    <name evidence="1" type="ordered locus">XCV4072</name>
</gene>
<dbReference type="KEGG" id="xcv:XCV4072"/>
<dbReference type="AlphaFoldDB" id="Q3BN60"/>
<sequence>MPVRIGVHARDTFGQSSRAVQGHQGVGCRRGALAKAAATKTPTLWNSAGVFTIAQGQ</sequence>
<accession>Q3BN60</accession>
<dbReference type="HOGENOM" id="CLU_2995598_0_0_6"/>
<dbReference type="EMBL" id="AM039952">
    <property type="protein sequence ID" value="CAJ25803.1"/>
    <property type="molecule type" value="Genomic_DNA"/>
</dbReference>
<proteinExistence type="predicted"/>
<name>Q3BN60_XANE5</name>
<evidence type="ECO:0000313" key="2">
    <source>
        <dbReference type="Proteomes" id="UP000007069"/>
    </source>
</evidence>
<evidence type="ECO:0000313" key="1">
    <source>
        <dbReference type="EMBL" id="CAJ25803.1"/>
    </source>
</evidence>
<dbReference type="Proteomes" id="UP000007069">
    <property type="component" value="Chromosome"/>
</dbReference>